<name>V5G748_BYSSN</name>
<dbReference type="OrthoDB" id="10267969at2759"/>
<evidence type="ECO:0000256" key="7">
    <source>
        <dbReference type="SAM" id="MobiDB-lite"/>
    </source>
</evidence>
<dbReference type="EMBL" id="BAUL01000218">
    <property type="protein sequence ID" value="GAD97846.1"/>
    <property type="molecule type" value="Genomic_DNA"/>
</dbReference>
<gene>
    <name evidence="8" type="ORF">PVAR5_6528</name>
</gene>
<protein>
    <submittedName>
        <fullName evidence="8">Peroxisomal membrane protein 2, pxmp2, putative</fullName>
    </submittedName>
</protein>
<evidence type="ECO:0000313" key="8">
    <source>
        <dbReference type="EMBL" id="GAD97846.1"/>
    </source>
</evidence>
<evidence type="ECO:0000256" key="2">
    <source>
        <dbReference type="ARBA" id="ARBA00006824"/>
    </source>
</evidence>
<organism evidence="8 9">
    <name type="scientific">Byssochlamys spectabilis (strain No. 5 / NBRC 109023)</name>
    <name type="common">Paecilomyces variotii</name>
    <dbReference type="NCBI Taxonomy" id="1356009"/>
    <lineage>
        <taxon>Eukaryota</taxon>
        <taxon>Fungi</taxon>
        <taxon>Dikarya</taxon>
        <taxon>Ascomycota</taxon>
        <taxon>Pezizomycotina</taxon>
        <taxon>Eurotiomycetes</taxon>
        <taxon>Eurotiomycetidae</taxon>
        <taxon>Eurotiales</taxon>
        <taxon>Thermoascaceae</taxon>
        <taxon>Paecilomyces</taxon>
    </lineage>
</organism>
<evidence type="ECO:0000256" key="4">
    <source>
        <dbReference type="ARBA" id="ARBA00022989"/>
    </source>
</evidence>
<evidence type="ECO:0000256" key="1">
    <source>
        <dbReference type="ARBA" id="ARBA00004141"/>
    </source>
</evidence>
<dbReference type="InterPro" id="IPR007248">
    <property type="entry name" value="Mpv17_PMP22"/>
</dbReference>
<evidence type="ECO:0000313" key="9">
    <source>
        <dbReference type="Proteomes" id="UP000018001"/>
    </source>
</evidence>
<keyword evidence="5 6" id="KW-0472">Membrane</keyword>
<evidence type="ECO:0000256" key="5">
    <source>
        <dbReference type="ARBA" id="ARBA00023136"/>
    </source>
</evidence>
<feature type="transmembrane region" description="Helical" evidence="6">
    <location>
        <begin position="133"/>
        <end position="155"/>
    </location>
</feature>
<dbReference type="Proteomes" id="UP000018001">
    <property type="component" value="Unassembled WGS sequence"/>
</dbReference>
<evidence type="ECO:0000256" key="6">
    <source>
        <dbReference type="RuleBase" id="RU363053"/>
    </source>
</evidence>
<dbReference type="GO" id="GO:0005778">
    <property type="term" value="C:peroxisomal membrane"/>
    <property type="evidence" value="ECO:0007669"/>
    <property type="project" value="TreeGrafter"/>
</dbReference>
<dbReference type="PANTHER" id="PTHR11266">
    <property type="entry name" value="PEROXISOMAL MEMBRANE PROTEIN 2, PXMP2 MPV17"/>
    <property type="match status" value="1"/>
</dbReference>
<keyword evidence="4 6" id="KW-1133">Transmembrane helix</keyword>
<reference evidence="9" key="1">
    <citation type="journal article" date="2014" name="Genome Announc.">
        <title>Draft genome sequence of the formaldehyde-resistant fungus Byssochlamys spectabilis No. 5 (anamorph Paecilomyces variotii No. 5) (NBRC109023).</title>
        <authorList>
            <person name="Oka T."/>
            <person name="Ekino K."/>
            <person name="Fukuda K."/>
            <person name="Nomura Y."/>
        </authorList>
    </citation>
    <scope>NUCLEOTIDE SEQUENCE [LARGE SCALE GENOMIC DNA]</scope>
    <source>
        <strain evidence="9">No. 5 / NBRC 109023</strain>
    </source>
</reference>
<dbReference type="PANTHER" id="PTHR11266:SF80">
    <property type="entry name" value="PEROXISOMAL MEMBRANE PROTEIN 2"/>
    <property type="match status" value="1"/>
</dbReference>
<feature type="transmembrane region" description="Helical" evidence="6">
    <location>
        <begin position="39"/>
        <end position="57"/>
    </location>
</feature>
<evidence type="ECO:0000256" key="3">
    <source>
        <dbReference type="ARBA" id="ARBA00022692"/>
    </source>
</evidence>
<comment type="subcellular location">
    <subcellularLocation>
        <location evidence="1">Membrane</location>
        <topology evidence="1">Multi-pass membrane protein</topology>
    </subcellularLocation>
</comment>
<dbReference type="eggNOG" id="ENOG502SQ0T">
    <property type="taxonomic scope" value="Eukaryota"/>
</dbReference>
<feature type="region of interest" description="Disordered" evidence="7">
    <location>
        <begin position="81"/>
        <end position="120"/>
    </location>
</feature>
<comment type="caution">
    <text evidence="8">The sequence shown here is derived from an EMBL/GenBank/DDBJ whole genome shotgun (WGS) entry which is preliminary data.</text>
</comment>
<keyword evidence="3 6" id="KW-0812">Transmembrane</keyword>
<feature type="transmembrane region" description="Helical" evidence="6">
    <location>
        <begin position="199"/>
        <end position="218"/>
    </location>
</feature>
<sequence>MLSPLGATLIQSSILNAISNILAQLIDQYKHGKPLSLNVIALIQFVTYAVIIVPMNFSWQRYVEARFPGFPTTRGWRRGRASTSSSVVSSSPAFFTTPTAPPPDVLPRKEKPARDTIPAAGSNSGMRNFIIKFMLDQTIAGFVNIVVFIFLINLLKGASLSTIWELICKDFWPITVARSKFRPVVSFLLYTVVPVDRRVVFGSACGVIWGIYLSLYAAV</sequence>
<feature type="compositionally biased region" description="Low complexity" evidence="7">
    <location>
        <begin position="82"/>
        <end position="98"/>
    </location>
</feature>
<dbReference type="Pfam" id="PF04117">
    <property type="entry name" value="Mpv17_PMP22"/>
    <property type="match status" value="1"/>
</dbReference>
<proteinExistence type="inferred from homology"/>
<dbReference type="AlphaFoldDB" id="V5G748"/>
<keyword evidence="9" id="KW-1185">Reference proteome</keyword>
<accession>V5G748</accession>
<comment type="similarity">
    <text evidence="2 6">Belongs to the peroxisomal membrane protein PXMP2/4 family.</text>
</comment>
<dbReference type="InParanoid" id="V5G748"/>
<dbReference type="HOGENOM" id="CLU_049109_3_1_1"/>